<keyword evidence="2" id="KW-1185">Reference proteome</keyword>
<reference evidence="1" key="2">
    <citation type="submission" date="2020-09" db="EMBL/GenBank/DDBJ databases">
        <authorList>
            <person name="Sun Q."/>
            <person name="Zhou Y."/>
        </authorList>
    </citation>
    <scope>NUCLEOTIDE SEQUENCE</scope>
    <source>
        <strain evidence="1">CGMCC 1.15290</strain>
    </source>
</reference>
<dbReference type="AlphaFoldDB" id="A0A917MXS0"/>
<comment type="caution">
    <text evidence="1">The sequence shown here is derived from an EMBL/GenBank/DDBJ whole genome shotgun (WGS) entry which is preliminary data.</text>
</comment>
<name>A0A917MXS0_9BACT</name>
<sequence length="206" mass="23851">MRHKIVDIERTTGVFMAAPVNPINYEMRGIIIVLFIIYFPASFVKAQIDSNWKEITLCDSSVSVKVPEYWNVKSPYQVFANDQLIYNVKVSCPKRNTYLTADVYDSSYMYNFTIDDFLLENYREAHVKTVGRLDSVGKEVVSINGINVAMLRYVCYDEKNIPRYGIIVLFKKNSQHFYELKLFFGSLQVIEGKALVERIIGSLRLK</sequence>
<dbReference type="EMBL" id="BMIB01000004">
    <property type="protein sequence ID" value="GGH76695.1"/>
    <property type="molecule type" value="Genomic_DNA"/>
</dbReference>
<evidence type="ECO:0000313" key="2">
    <source>
        <dbReference type="Proteomes" id="UP000627292"/>
    </source>
</evidence>
<accession>A0A917MXS0</accession>
<dbReference type="Proteomes" id="UP000627292">
    <property type="component" value="Unassembled WGS sequence"/>
</dbReference>
<organism evidence="1 2">
    <name type="scientific">Filimonas zeae</name>
    <dbReference type="NCBI Taxonomy" id="1737353"/>
    <lineage>
        <taxon>Bacteria</taxon>
        <taxon>Pseudomonadati</taxon>
        <taxon>Bacteroidota</taxon>
        <taxon>Chitinophagia</taxon>
        <taxon>Chitinophagales</taxon>
        <taxon>Chitinophagaceae</taxon>
        <taxon>Filimonas</taxon>
    </lineage>
</organism>
<dbReference type="RefSeq" id="WP_188956017.1">
    <property type="nucleotide sequence ID" value="NZ_BMIB01000004.1"/>
</dbReference>
<evidence type="ECO:0000313" key="1">
    <source>
        <dbReference type="EMBL" id="GGH76695.1"/>
    </source>
</evidence>
<gene>
    <name evidence="1" type="ORF">GCM10011379_41920</name>
</gene>
<reference evidence="1" key="1">
    <citation type="journal article" date="2014" name="Int. J. Syst. Evol. Microbiol.">
        <title>Complete genome sequence of Corynebacterium casei LMG S-19264T (=DSM 44701T), isolated from a smear-ripened cheese.</title>
        <authorList>
            <consortium name="US DOE Joint Genome Institute (JGI-PGF)"/>
            <person name="Walter F."/>
            <person name="Albersmeier A."/>
            <person name="Kalinowski J."/>
            <person name="Ruckert C."/>
        </authorList>
    </citation>
    <scope>NUCLEOTIDE SEQUENCE</scope>
    <source>
        <strain evidence="1">CGMCC 1.15290</strain>
    </source>
</reference>
<proteinExistence type="predicted"/>
<protein>
    <submittedName>
        <fullName evidence="1">Uncharacterized protein</fullName>
    </submittedName>
</protein>